<evidence type="ECO:0000256" key="11">
    <source>
        <dbReference type="ARBA" id="ARBA00053188"/>
    </source>
</evidence>
<comment type="function">
    <text evidence="12">Inhibin A is a dimer of alpha/INHA and beta-A/INHBA that functions as a feedback regulator in the hypothalamic-pituitary-gonadal (HPG) axis. Inhibits the secretion of FSH from the anterior pituitary gland by acting on pituitary gonadotrope cells. Antagonizes activin A by binding to the proteoglycan, betaglycan, and forming a stable complex with and, thereby, sequestering type II activin receptors while excluding type I receptor.</text>
</comment>
<evidence type="ECO:0000256" key="7">
    <source>
        <dbReference type="ARBA" id="ARBA00023030"/>
    </source>
</evidence>
<evidence type="ECO:0000256" key="12">
    <source>
        <dbReference type="ARBA" id="ARBA00056675"/>
    </source>
</evidence>
<feature type="region of interest" description="Disordered" evidence="15">
    <location>
        <begin position="152"/>
        <end position="194"/>
    </location>
</feature>
<organism evidence="17 18">
    <name type="scientific">Neotoma lepida</name>
    <name type="common">Desert woodrat</name>
    <dbReference type="NCBI Taxonomy" id="56216"/>
    <lineage>
        <taxon>Eukaryota</taxon>
        <taxon>Metazoa</taxon>
        <taxon>Chordata</taxon>
        <taxon>Craniata</taxon>
        <taxon>Vertebrata</taxon>
        <taxon>Euteleostomi</taxon>
        <taxon>Mammalia</taxon>
        <taxon>Eutheria</taxon>
        <taxon>Euarchontoglires</taxon>
        <taxon>Glires</taxon>
        <taxon>Rodentia</taxon>
        <taxon>Myomorpha</taxon>
        <taxon>Muroidea</taxon>
        <taxon>Cricetidae</taxon>
        <taxon>Neotominae</taxon>
        <taxon>Neotoma</taxon>
    </lineage>
</organism>
<evidence type="ECO:0000256" key="6">
    <source>
        <dbReference type="ARBA" id="ARBA00022729"/>
    </source>
</evidence>
<dbReference type="OrthoDB" id="6516235at2759"/>
<feature type="non-terminal residue" evidence="17">
    <location>
        <position position="613"/>
    </location>
</feature>
<dbReference type="GO" id="GO:0048468">
    <property type="term" value="P:cell development"/>
    <property type="evidence" value="ECO:0007669"/>
    <property type="project" value="UniProtKB-ARBA"/>
</dbReference>
<feature type="region of interest" description="Disordered" evidence="15">
    <location>
        <begin position="458"/>
        <end position="500"/>
    </location>
</feature>
<comment type="caution">
    <text evidence="17">The sequence shown here is derived from an EMBL/GenBank/DDBJ whole genome shotgun (WGS) entry which is preliminary data.</text>
</comment>
<sequence length="613" mass="69519">MNELMEQTSEIITFAESGTARKTLHFEISKEGSDLSVVERAEVWLFLKVPKANRTRTKVTIRLFQQQKHPQGSLDMGDEAEEMGLKGERSELLLSEKVVDARKSTWHIFPVSSSIQRLLDQGKSSLDVRIACEQCQESGASLVLLGKKKKKEVDGDGKKKDGGDGAVEEEKEQSHRPFLMLQARQSEDHPHRRRRRGLECDGKVNICCKKQFFVSFKDIGWNDWIIAPSGYHANYCEGECPSHIAGTSGSSLSFHSTVINHYRMRGHSPFANLKSCCVPTKLRPMSMLYYDDGQNIIKKDIQNMIVEEWVHFKYLDGKKPENPSTARKTLHFEISKEGSDLSVVERAEVWLFLKVPKANRTRTKVTIRLFQQQKHPQGSLDMGDEAEEMGLKGERSELLLSEKVVDARKSTWHIFPVSSSIQRLLDQGKSSLDVRIACEQCQESGASLVLLGKKKKKEVDGDGKKKDGGDGAVEEEKEQSHRPFLMLQARQSEDHPHRRRRRGLECDGKVNICCKKQFFVSFKDIGWNDWIIAPSGYHANYCEGECPSHIAGTSGSSLSFHSTVINHYRMRGHSPFANLKSCCVPTKLRPMSMLYYDDGQNIIKKDIQNMIVE</sequence>
<dbReference type="AlphaFoldDB" id="A0A1A6GC56"/>
<dbReference type="PANTHER" id="PTHR11848">
    <property type="entry name" value="TGF-BETA FAMILY"/>
    <property type="match status" value="1"/>
</dbReference>
<comment type="similarity">
    <text evidence="2 14">Belongs to the TGF-beta family.</text>
</comment>
<dbReference type="STRING" id="56216.A0A1A6GC56"/>
<dbReference type="PROSITE" id="PS00250">
    <property type="entry name" value="TGF_BETA_1"/>
    <property type="match status" value="2"/>
</dbReference>
<evidence type="ECO:0000256" key="4">
    <source>
        <dbReference type="ARBA" id="ARBA00022525"/>
    </source>
</evidence>
<gene>
    <name evidence="17" type="ORF">A6R68_07635</name>
</gene>
<dbReference type="GO" id="GO:0048513">
    <property type="term" value="P:animal organ development"/>
    <property type="evidence" value="ECO:0007669"/>
    <property type="project" value="UniProtKB-ARBA"/>
</dbReference>
<dbReference type="GO" id="GO:0005615">
    <property type="term" value="C:extracellular space"/>
    <property type="evidence" value="ECO:0007669"/>
    <property type="project" value="TreeGrafter"/>
</dbReference>
<evidence type="ECO:0000313" key="17">
    <source>
        <dbReference type="EMBL" id="OBS63826.1"/>
    </source>
</evidence>
<dbReference type="PANTHER" id="PTHR11848:SF133">
    <property type="entry name" value="INHIBIN BETA A CHAIN"/>
    <property type="match status" value="1"/>
</dbReference>
<dbReference type="PROSITE" id="PS51362">
    <property type="entry name" value="TGF_BETA_2"/>
    <property type="match status" value="2"/>
</dbReference>
<proteinExistence type="inferred from homology"/>
<feature type="compositionally biased region" description="Basic and acidic residues" evidence="15">
    <location>
        <begin position="458"/>
        <end position="469"/>
    </location>
</feature>
<keyword evidence="7 14" id="KW-0339">Growth factor</keyword>
<feature type="domain" description="TGF-beta family profile" evidence="16">
    <location>
        <begin position="498"/>
        <end position="613"/>
    </location>
</feature>
<dbReference type="FunFam" id="2.10.90.10:FF:000005">
    <property type="entry name" value="Inhibin beta A chain"/>
    <property type="match status" value="2"/>
</dbReference>
<accession>A0A1A6GC56</accession>
<dbReference type="GO" id="GO:0008083">
    <property type="term" value="F:growth factor activity"/>
    <property type="evidence" value="ECO:0007669"/>
    <property type="project" value="UniProtKB-KW"/>
</dbReference>
<evidence type="ECO:0000256" key="3">
    <source>
        <dbReference type="ARBA" id="ARBA00014111"/>
    </source>
</evidence>
<keyword evidence="6" id="KW-0732">Signal</keyword>
<evidence type="ECO:0000256" key="10">
    <source>
        <dbReference type="ARBA" id="ARBA00032434"/>
    </source>
</evidence>
<dbReference type="InterPro" id="IPR001839">
    <property type="entry name" value="TGF-b_C"/>
</dbReference>
<evidence type="ECO:0000256" key="2">
    <source>
        <dbReference type="ARBA" id="ARBA00006656"/>
    </source>
</evidence>
<evidence type="ECO:0000256" key="1">
    <source>
        <dbReference type="ARBA" id="ARBA00004613"/>
    </source>
</evidence>
<dbReference type="InterPro" id="IPR015615">
    <property type="entry name" value="TGF-beta-rel"/>
</dbReference>
<dbReference type="FunFam" id="2.60.120.970:FF:000007">
    <property type="entry name" value="Inhibin beta A chain"/>
    <property type="match status" value="2"/>
</dbReference>
<keyword evidence="8" id="KW-1015">Disulfide bond</keyword>
<evidence type="ECO:0000256" key="15">
    <source>
        <dbReference type="SAM" id="MobiDB-lite"/>
    </source>
</evidence>
<dbReference type="GO" id="GO:0005179">
    <property type="term" value="F:hormone activity"/>
    <property type="evidence" value="ECO:0007669"/>
    <property type="project" value="UniProtKB-KW"/>
</dbReference>
<evidence type="ECO:0000313" key="18">
    <source>
        <dbReference type="Proteomes" id="UP000092124"/>
    </source>
</evidence>
<dbReference type="Gene3D" id="2.10.90.10">
    <property type="entry name" value="Cystine-knot cytokines"/>
    <property type="match status" value="2"/>
</dbReference>
<evidence type="ECO:0000256" key="14">
    <source>
        <dbReference type="RuleBase" id="RU000354"/>
    </source>
</evidence>
<protein>
    <recommendedName>
        <fullName evidence="3">Inhibin beta A chain</fullName>
    </recommendedName>
    <alternativeName>
        <fullName evidence="10">Activin beta-A chain</fullName>
    </alternativeName>
</protein>
<evidence type="ECO:0000256" key="9">
    <source>
        <dbReference type="ARBA" id="ARBA00023180"/>
    </source>
</evidence>
<dbReference type="CDD" id="cd19404">
    <property type="entry name" value="TGF_beta_INHBA"/>
    <property type="match status" value="2"/>
</dbReference>
<keyword evidence="5" id="KW-0372">Hormone</keyword>
<dbReference type="GO" id="GO:0048731">
    <property type="term" value="P:system development"/>
    <property type="evidence" value="ECO:0007669"/>
    <property type="project" value="UniProtKB-ARBA"/>
</dbReference>
<feature type="domain" description="TGF-beta family profile" evidence="16">
    <location>
        <begin position="192"/>
        <end position="312"/>
    </location>
</feature>
<name>A0A1A6GC56_NEOLE</name>
<dbReference type="SMART" id="SM00204">
    <property type="entry name" value="TGFB"/>
    <property type="match status" value="2"/>
</dbReference>
<feature type="compositionally biased region" description="Basic and acidic residues" evidence="15">
    <location>
        <begin position="152"/>
        <end position="163"/>
    </location>
</feature>
<dbReference type="GO" id="GO:0005125">
    <property type="term" value="F:cytokine activity"/>
    <property type="evidence" value="ECO:0007669"/>
    <property type="project" value="TreeGrafter"/>
</dbReference>
<evidence type="ECO:0000259" key="16">
    <source>
        <dbReference type="PROSITE" id="PS51362"/>
    </source>
</evidence>
<keyword evidence="4" id="KW-0964">Secreted</keyword>
<evidence type="ECO:0000256" key="5">
    <source>
        <dbReference type="ARBA" id="ARBA00022702"/>
    </source>
</evidence>
<dbReference type="EMBL" id="LZPO01098052">
    <property type="protein sequence ID" value="OBS63826.1"/>
    <property type="molecule type" value="Genomic_DNA"/>
</dbReference>
<dbReference type="Proteomes" id="UP000092124">
    <property type="component" value="Unassembled WGS sequence"/>
</dbReference>
<dbReference type="InterPro" id="IPR029034">
    <property type="entry name" value="Cystine-knot_cytokine"/>
</dbReference>
<dbReference type="Gene3D" id="2.60.120.970">
    <property type="match status" value="1"/>
</dbReference>
<dbReference type="InterPro" id="IPR017948">
    <property type="entry name" value="TGFb_CS"/>
</dbReference>
<reference evidence="17 18" key="1">
    <citation type="submission" date="2016-06" db="EMBL/GenBank/DDBJ databases">
        <title>The Draft Genome Sequence and Annotation of the Desert Woodrat Neotoma lepida.</title>
        <authorList>
            <person name="Campbell M."/>
            <person name="Oakeson K.F."/>
            <person name="Yandell M."/>
            <person name="Halpert J.R."/>
            <person name="Dearing D."/>
        </authorList>
    </citation>
    <scope>NUCLEOTIDE SEQUENCE [LARGE SCALE GENOMIC DNA]</scope>
    <source>
        <strain evidence="17">417</strain>
        <tissue evidence="17">Liver</tissue>
    </source>
</reference>
<evidence type="ECO:0000256" key="8">
    <source>
        <dbReference type="ARBA" id="ARBA00023157"/>
    </source>
</evidence>
<evidence type="ECO:0000256" key="13">
    <source>
        <dbReference type="ARBA" id="ARBA00064700"/>
    </source>
</evidence>
<dbReference type="SUPFAM" id="SSF57501">
    <property type="entry name" value="Cystine-knot cytokines"/>
    <property type="match status" value="2"/>
</dbReference>
<comment type="subunit">
    <text evidence="13">Dimeric, linked by one or more disulfide bonds. Inhibin A is a dimer of alpha/INHA and beta-A/INHBA. Activin A is a homodimer of beta-A/INHBA. Activin AB is a dimer of beta-A/INHBA and beta-B/INHBB. Interacts with FST and FSTL3; these interactions prevent activin A interaction to its type II receptor. Activin A interacts with ACVR2A. Activin A interacts with BMPR2. Inhibin A interacts with ACVR1; this interaction creates a non-signaling complex (NSC) that inhibits ACVR1-mediated BMP signaling. Inhibin A interacts with ACVR2A.</text>
</comment>
<comment type="subcellular location">
    <subcellularLocation>
        <location evidence="1">Secreted</location>
    </subcellularLocation>
</comment>
<comment type="function">
    <text evidence="11">Inhibins/activins are involved in regulating a number of diverse functions such as hypothalamic and pituitary hormone secretion, gonadal hormone secretion, germ cell development and maturation, erythroid differentiation, insulin secretion, nerve cell survival, embryonic axial development or bone growth, depending on their subunit composition.</text>
</comment>
<keyword evidence="18" id="KW-1185">Reference proteome</keyword>
<dbReference type="Pfam" id="PF00019">
    <property type="entry name" value="TGF_beta"/>
    <property type="match status" value="2"/>
</dbReference>
<keyword evidence="9" id="KW-0325">Glycoprotein</keyword>
<dbReference type="GO" id="GO:0045944">
    <property type="term" value="P:positive regulation of transcription by RNA polymerase II"/>
    <property type="evidence" value="ECO:0007669"/>
    <property type="project" value="UniProtKB-ARBA"/>
</dbReference>